<organism evidence="3 4">
    <name type="scientific">Paenisporosarcina macmurdoensis</name>
    <dbReference type="NCBI Taxonomy" id="212659"/>
    <lineage>
        <taxon>Bacteria</taxon>
        <taxon>Bacillati</taxon>
        <taxon>Bacillota</taxon>
        <taxon>Bacilli</taxon>
        <taxon>Bacillales</taxon>
        <taxon>Caryophanaceae</taxon>
        <taxon>Paenisporosarcina</taxon>
    </lineage>
</organism>
<proteinExistence type="predicted"/>
<accession>A0ABW1LBY6</accession>
<dbReference type="PANTHER" id="PTHR42852">
    <property type="entry name" value="THIOL:DISULFIDE INTERCHANGE PROTEIN DSBE"/>
    <property type="match status" value="1"/>
</dbReference>
<dbReference type="EMBL" id="JBHSRI010000025">
    <property type="protein sequence ID" value="MFC6040722.1"/>
    <property type="molecule type" value="Genomic_DNA"/>
</dbReference>
<dbReference type="Pfam" id="PF00578">
    <property type="entry name" value="AhpC-TSA"/>
    <property type="match status" value="1"/>
</dbReference>
<keyword evidence="4" id="KW-1185">Reference proteome</keyword>
<comment type="caution">
    <text evidence="3">The sequence shown here is derived from an EMBL/GenBank/DDBJ whole genome shotgun (WGS) entry which is preliminary data.</text>
</comment>
<evidence type="ECO:0000313" key="4">
    <source>
        <dbReference type="Proteomes" id="UP001596170"/>
    </source>
</evidence>
<dbReference type="PROSITE" id="PS51352">
    <property type="entry name" value="THIOREDOXIN_2"/>
    <property type="match status" value="1"/>
</dbReference>
<dbReference type="InterPro" id="IPR017937">
    <property type="entry name" value="Thioredoxin_CS"/>
</dbReference>
<dbReference type="InterPro" id="IPR013766">
    <property type="entry name" value="Thioredoxin_domain"/>
</dbReference>
<dbReference type="PANTHER" id="PTHR42852:SF13">
    <property type="entry name" value="PROTEIN DIPZ"/>
    <property type="match status" value="1"/>
</dbReference>
<keyword evidence="1" id="KW-1015">Disulfide bond</keyword>
<dbReference type="Proteomes" id="UP001596170">
    <property type="component" value="Unassembled WGS sequence"/>
</dbReference>
<reference evidence="4" key="1">
    <citation type="journal article" date="2019" name="Int. J. Syst. Evol. Microbiol.">
        <title>The Global Catalogue of Microorganisms (GCM) 10K type strain sequencing project: providing services to taxonomists for standard genome sequencing and annotation.</title>
        <authorList>
            <consortium name="The Broad Institute Genomics Platform"/>
            <consortium name="The Broad Institute Genome Sequencing Center for Infectious Disease"/>
            <person name="Wu L."/>
            <person name="Ma J."/>
        </authorList>
    </citation>
    <scope>NUCLEOTIDE SEQUENCE [LARGE SCALE GENOMIC DNA]</scope>
    <source>
        <strain evidence="4">CCUG 54527</strain>
    </source>
</reference>
<dbReference type="SUPFAM" id="SSF52833">
    <property type="entry name" value="Thioredoxin-like"/>
    <property type="match status" value="1"/>
</dbReference>
<dbReference type="CDD" id="cd02966">
    <property type="entry name" value="TlpA_like_family"/>
    <property type="match status" value="1"/>
</dbReference>
<gene>
    <name evidence="3" type="ORF">ACFPYN_14940</name>
</gene>
<dbReference type="InterPro" id="IPR050553">
    <property type="entry name" value="Thioredoxin_ResA/DsbE_sf"/>
</dbReference>
<evidence type="ECO:0000259" key="2">
    <source>
        <dbReference type="PROSITE" id="PS51352"/>
    </source>
</evidence>
<dbReference type="RefSeq" id="WP_377735267.1">
    <property type="nucleotide sequence ID" value="NZ_JBHSRI010000025.1"/>
</dbReference>
<name>A0ABW1LBY6_9BACL</name>
<feature type="domain" description="Thioredoxin" evidence="2">
    <location>
        <begin position="47"/>
        <end position="186"/>
    </location>
</feature>
<sequence length="186" mass="21156">MKKTILIVVITLMVSWTVFDLINSKEKTANQEDTKIDEAEGSEETGLAIGDLAPDFEVTTLEGKTVRLSDYRGQRVFINFWATWCPPCRAEMPDMQKLYEETDVDVEILAVNIIESEKSEKDVTEFVKDFGLTFPILMDVKSVVSTTYEVQAYPTSYMIDSSGRIQFIAPGAMNHDFMLQEIEKMK</sequence>
<protein>
    <submittedName>
        <fullName evidence="3">Redoxin domain-containing protein</fullName>
    </submittedName>
</protein>
<evidence type="ECO:0000313" key="3">
    <source>
        <dbReference type="EMBL" id="MFC6040722.1"/>
    </source>
</evidence>
<dbReference type="Gene3D" id="3.40.30.10">
    <property type="entry name" value="Glutaredoxin"/>
    <property type="match status" value="1"/>
</dbReference>
<dbReference type="PROSITE" id="PS00194">
    <property type="entry name" value="THIOREDOXIN_1"/>
    <property type="match status" value="1"/>
</dbReference>
<dbReference type="InterPro" id="IPR036249">
    <property type="entry name" value="Thioredoxin-like_sf"/>
</dbReference>
<dbReference type="InterPro" id="IPR000866">
    <property type="entry name" value="AhpC/TSA"/>
</dbReference>
<evidence type="ECO:0000256" key="1">
    <source>
        <dbReference type="ARBA" id="ARBA00023157"/>
    </source>
</evidence>